<name>A0A816A6B3_ADIRI</name>
<dbReference type="PANTHER" id="PTHR14136">
    <property type="entry name" value="BTB_POZ DOMAIN-CONTAINING PROTEIN KCTD9"/>
    <property type="match status" value="1"/>
</dbReference>
<comment type="caution">
    <text evidence="2">The sequence shown here is derived from an EMBL/GenBank/DDBJ whole genome shotgun (WGS) entry which is preliminary data.</text>
</comment>
<dbReference type="AlphaFoldDB" id="A0A816A6B3"/>
<gene>
    <name evidence="2" type="ORF">XAT740_LOCUS46866</name>
</gene>
<keyword evidence="1" id="KW-1133">Transmembrane helix</keyword>
<dbReference type="Pfam" id="PF00805">
    <property type="entry name" value="Pentapeptide"/>
    <property type="match status" value="4"/>
</dbReference>
<dbReference type="InterPro" id="IPR001646">
    <property type="entry name" value="5peptide_repeat"/>
</dbReference>
<dbReference type="InterPro" id="IPR051082">
    <property type="entry name" value="Pentapeptide-BTB/POZ_domain"/>
</dbReference>
<dbReference type="Gene3D" id="2.160.20.80">
    <property type="entry name" value="E3 ubiquitin-protein ligase SopA"/>
    <property type="match status" value="3"/>
</dbReference>
<feature type="transmembrane region" description="Helical" evidence="1">
    <location>
        <begin position="45"/>
        <end position="68"/>
    </location>
</feature>
<keyword evidence="1" id="KW-0812">Transmembrane</keyword>
<reference evidence="2" key="1">
    <citation type="submission" date="2021-02" db="EMBL/GenBank/DDBJ databases">
        <authorList>
            <person name="Nowell W R."/>
        </authorList>
    </citation>
    <scope>NUCLEOTIDE SEQUENCE</scope>
</reference>
<dbReference type="EMBL" id="CAJNOR010006381">
    <property type="protein sequence ID" value="CAF1593826.1"/>
    <property type="molecule type" value="Genomic_DNA"/>
</dbReference>
<keyword evidence="1" id="KW-0472">Membrane</keyword>
<protein>
    <recommendedName>
        <fullName evidence="4">Pentapeptide repeat-containing protein</fullName>
    </recommendedName>
</protein>
<dbReference type="SUPFAM" id="SSF141571">
    <property type="entry name" value="Pentapeptide repeat-like"/>
    <property type="match status" value="2"/>
</dbReference>
<sequence>MQQYKVQSQKELHSDSEIDFSNPISPYSVSSMLNQSQNKRSIIELIAKLVVGLIIAAFLAGIFIVLVVRLPTNSNNNNVASSQVYNLSSVSISINSSLYCQEQETSVNLLIKSNEHIAELQREHEVQLEKTRQFQIEVANKRNREAEQQYQWLMEQRRVSILDKNRREDQINQNEKDFYEFLDQTNLLNAPHSILQEKVLSLIRRFDPFHKTLLIKQLYQENLLNKSCISINGSKCLLSLIGADLSGIELGKKDQSDCIPTNYNSLIISGAKLMNASFDCLLLNNAILGVNLSNASFSHSLLHNTRLSFADLTKCNFRNARMNGGDLSMSTLPHAQFQRASLIETILLGVKSDWSDFSEAILAKSAFSDAQLANAKFDNANISEVQFDGAHLENVSFYKAYGIKETFWSAHLTNTNFQEAILLQSQFLAAKGNQTDFSNAILDKSNLQNIDLNEALFYNTSMNMVSLPYAKIINSNLHYASFIQANCDGAHFDGSDLSHAKIIHSYLRFASFIQADFFQANLTGSYLTQVNFTGSKNLNKEQLDAAFSISEAFLPDGTIGRNKNLVKYGHPMCNQSMNNSMWIISPQTQMIIMNQINRTNCAFQSRASDVTSMSQLVDINYYATRMMELSGNGMISILLELDLISGNITANLHLFNSTNHRVDESLRLFAGDMNKHLSAKHYVFNLAVDHVELDIFFHQMNTTIDNIHLSIEI</sequence>
<organism evidence="2 3">
    <name type="scientific">Adineta ricciae</name>
    <name type="common">Rotifer</name>
    <dbReference type="NCBI Taxonomy" id="249248"/>
    <lineage>
        <taxon>Eukaryota</taxon>
        <taxon>Metazoa</taxon>
        <taxon>Spiralia</taxon>
        <taxon>Gnathifera</taxon>
        <taxon>Rotifera</taxon>
        <taxon>Eurotatoria</taxon>
        <taxon>Bdelloidea</taxon>
        <taxon>Adinetida</taxon>
        <taxon>Adinetidae</taxon>
        <taxon>Adineta</taxon>
    </lineage>
</organism>
<proteinExistence type="predicted"/>
<evidence type="ECO:0000313" key="3">
    <source>
        <dbReference type="Proteomes" id="UP000663828"/>
    </source>
</evidence>
<dbReference type="PANTHER" id="PTHR14136:SF17">
    <property type="entry name" value="BTB_POZ DOMAIN-CONTAINING PROTEIN KCTD9"/>
    <property type="match status" value="1"/>
</dbReference>
<evidence type="ECO:0000313" key="2">
    <source>
        <dbReference type="EMBL" id="CAF1593826.1"/>
    </source>
</evidence>
<evidence type="ECO:0000256" key="1">
    <source>
        <dbReference type="SAM" id="Phobius"/>
    </source>
</evidence>
<accession>A0A816A6B3</accession>
<dbReference type="Proteomes" id="UP000663828">
    <property type="component" value="Unassembled WGS sequence"/>
</dbReference>
<keyword evidence="3" id="KW-1185">Reference proteome</keyword>
<evidence type="ECO:0008006" key="4">
    <source>
        <dbReference type="Google" id="ProtNLM"/>
    </source>
</evidence>